<dbReference type="EMBL" id="JBEDNP010000011">
    <property type="protein sequence ID" value="MEQ3541013.1"/>
    <property type="molecule type" value="Genomic_DNA"/>
</dbReference>
<dbReference type="RefSeq" id="WP_345640632.1">
    <property type="nucleotide sequence ID" value="NZ_BAABLY010000004.1"/>
</dbReference>
<dbReference type="Pfam" id="PF08570">
    <property type="entry name" value="DUF1761"/>
    <property type="match status" value="1"/>
</dbReference>
<feature type="transmembrane region" description="Helical" evidence="1">
    <location>
        <begin position="102"/>
        <end position="125"/>
    </location>
</feature>
<feature type="transmembrane region" description="Helical" evidence="1">
    <location>
        <begin position="44"/>
        <end position="65"/>
    </location>
</feature>
<evidence type="ECO:0000313" key="3">
    <source>
        <dbReference type="Proteomes" id="UP001464923"/>
    </source>
</evidence>
<comment type="caution">
    <text evidence="2">The sequence shown here is derived from an EMBL/GenBank/DDBJ whole genome shotgun (WGS) entry which is preliminary data.</text>
</comment>
<accession>A0ABV1K088</accession>
<organism evidence="2 3">
    <name type="scientific">Pseudonocardia tropica</name>
    <dbReference type="NCBI Taxonomy" id="681289"/>
    <lineage>
        <taxon>Bacteria</taxon>
        <taxon>Bacillati</taxon>
        <taxon>Actinomycetota</taxon>
        <taxon>Actinomycetes</taxon>
        <taxon>Pseudonocardiales</taxon>
        <taxon>Pseudonocardiaceae</taxon>
        <taxon>Pseudonocardia</taxon>
    </lineage>
</organism>
<dbReference type="InterPro" id="IPR013879">
    <property type="entry name" value="DUF1761"/>
</dbReference>
<reference evidence="2 3" key="1">
    <citation type="submission" date="2024-03" db="EMBL/GenBank/DDBJ databases">
        <title>Draft genome sequence of Pseudonocardia tropica JCM 19149.</title>
        <authorList>
            <person name="Butdee W."/>
            <person name="Duangmal K."/>
        </authorList>
    </citation>
    <scope>NUCLEOTIDE SEQUENCE [LARGE SCALE GENOMIC DNA]</scope>
    <source>
        <strain evidence="2 3">JCM 19149</strain>
    </source>
</reference>
<feature type="transmembrane region" description="Helical" evidence="1">
    <location>
        <begin position="72"/>
        <end position="96"/>
    </location>
</feature>
<keyword evidence="3" id="KW-1185">Reference proteome</keyword>
<sequence length="127" mass="12954">MTAVLATVGAVLAAFVLSSAYYAVLASRLAALSPAYAGPRRSAVATVGVELVRNLVLAVVLGVLVARPDLGVGGVVVLALGLWLAFPVVLLTGSVFHERVPIALAAIHAGDWLVKLVVVTQIVAVGY</sequence>
<gene>
    <name evidence="2" type="ORF">WHI96_19565</name>
</gene>
<evidence type="ECO:0000256" key="1">
    <source>
        <dbReference type="SAM" id="Phobius"/>
    </source>
</evidence>
<protein>
    <submittedName>
        <fullName evidence="2">DUF1761 domain-containing protein</fullName>
    </submittedName>
</protein>
<evidence type="ECO:0000313" key="2">
    <source>
        <dbReference type="EMBL" id="MEQ3541013.1"/>
    </source>
</evidence>
<proteinExistence type="predicted"/>
<name>A0ABV1K088_9PSEU</name>
<dbReference type="Proteomes" id="UP001464923">
    <property type="component" value="Unassembled WGS sequence"/>
</dbReference>
<keyword evidence="1" id="KW-1133">Transmembrane helix</keyword>
<keyword evidence="1" id="KW-0812">Transmembrane</keyword>
<keyword evidence="1" id="KW-0472">Membrane</keyword>